<comment type="caution">
    <text evidence="2">The sequence shown here is derived from an EMBL/GenBank/DDBJ whole genome shotgun (WGS) entry which is preliminary data.</text>
</comment>
<organism evidence="2 3">
    <name type="scientific">Synaphobranchus kaupii</name>
    <name type="common">Kaup's arrowtooth eel</name>
    <dbReference type="NCBI Taxonomy" id="118154"/>
    <lineage>
        <taxon>Eukaryota</taxon>
        <taxon>Metazoa</taxon>
        <taxon>Chordata</taxon>
        <taxon>Craniata</taxon>
        <taxon>Vertebrata</taxon>
        <taxon>Euteleostomi</taxon>
        <taxon>Actinopterygii</taxon>
        <taxon>Neopterygii</taxon>
        <taxon>Teleostei</taxon>
        <taxon>Anguilliformes</taxon>
        <taxon>Synaphobranchidae</taxon>
        <taxon>Synaphobranchus</taxon>
    </lineage>
</organism>
<accession>A0A9Q1IZU6</accession>
<dbReference type="Proteomes" id="UP001152622">
    <property type="component" value="Chromosome 5"/>
</dbReference>
<reference evidence="2" key="1">
    <citation type="journal article" date="2023" name="Science">
        <title>Genome structures resolve the early diversification of teleost fishes.</title>
        <authorList>
            <person name="Parey E."/>
            <person name="Louis A."/>
            <person name="Montfort J."/>
            <person name="Bouchez O."/>
            <person name="Roques C."/>
            <person name="Iampietro C."/>
            <person name="Lluch J."/>
            <person name="Castinel A."/>
            <person name="Donnadieu C."/>
            <person name="Desvignes T."/>
            <person name="Floi Bucao C."/>
            <person name="Jouanno E."/>
            <person name="Wen M."/>
            <person name="Mejri S."/>
            <person name="Dirks R."/>
            <person name="Jansen H."/>
            <person name="Henkel C."/>
            <person name="Chen W.J."/>
            <person name="Zahm M."/>
            <person name="Cabau C."/>
            <person name="Klopp C."/>
            <person name="Thompson A.W."/>
            <person name="Robinson-Rechavi M."/>
            <person name="Braasch I."/>
            <person name="Lecointre G."/>
            <person name="Bobe J."/>
            <person name="Postlethwait J.H."/>
            <person name="Berthelot C."/>
            <person name="Roest Crollius H."/>
            <person name="Guiguen Y."/>
        </authorList>
    </citation>
    <scope>NUCLEOTIDE SEQUENCE</scope>
    <source>
        <strain evidence="2">WJC10195</strain>
    </source>
</reference>
<sequence>MTDAHCSRRNNPVPCSIKGSAFLQAAWKLPQRGLNLDTYGRPEKQDPKNSSALPGSGWPSLWAHGYRQSGLQHLSPNACWDRLQPPVTLTRNKQITHVLRVQCLHTPPLHVPFSACPQQDPFPWSWRSHVNLDMKLIMYMPPFDP</sequence>
<proteinExistence type="predicted"/>
<evidence type="ECO:0000313" key="3">
    <source>
        <dbReference type="Proteomes" id="UP001152622"/>
    </source>
</evidence>
<dbReference type="AlphaFoldDB" id="A0A9Q1IZU6"/>
<evidence type="ECO:0000313" key="2">
    <source>
        <dbReference type="EMBL" id="KAJ8359655.1"/>
    </source>
</evidence>
<dbReference type="EMBL" id="JAINUF010000005">
    <property type="protein sequence ID" value="KAJ8359655.1"/>
    <property type="molecule type" value="Genomic_DNA"/>
</dbReference>
<protein>
    <submittedName>
        <fullName evidence="2">Uncharacterized protein</fullName>
    </submittedName>
</protein>
<evidence type="ECO:0000256" key="1">
    <source>
        <dbReference type="SAM" id="MobiDB-lite"/>
    </source>
</evidence>
<feature type="region of interest" description="Disordered" evidence="1">
    <location>
        <begin position="37"/>
        <end position="56"/>
    </location>
</feature>
<gene>
    <name evidence="2" type="ORF">SKAU_G00161800</name>
</gene>
<keyword evidence="3" id="KW-1185">Reference proteome</keyword>
<name>A0A9Q1IZU6_SYNKA</name>